<evidence type="ECO:0000256" key="5">
    <source>
        <dbReference type="ARBA" id="ARBA00023157"/>
    </source>
</evidence>
<feature type="transmembrane region" description="Helical" evidence="6">
    <location>
        <begin position="303"/>
        <end position="328"/>
    </location>
</feature>
<dbReference type="Ensembl" id="ENSPNAT00000067299.1">
    <property type="protein sequence ID" value="ENSPNAP00000063517.1"/>
    <property type="gene ID" value="ENSPNAG00000022339.2"/>
</dbReference>
<evidence type="ECO:0000256" key="6">
    <source>
        <dbReference type="SAM" id="Phobius"/>
    </source>
</evidence>
<feature type="domain" description="GAIN-B" evidence="7">
    <location>
        <begin position="65"/>
        <end position="219"/>
    </location>
</feature>
<dbReference type="InterPro" id="IPR000832">
    <property type="entry name" value="GPCR_2_secretin-like"/>
</dbReference>
<feature type="transmembrane region" description="Helical" evidence="6">
    <location>
        <begin position="335"/>
        <end position="356"/>
    </location>
</feature>
<evidence type="ECO:0000259" key="8">
    <source>
        <dbReference type="PROSITE" id="PS50261"/>
    </source>
</evidence>
<dbReference type="GO" id="GO:0007189">
    <property type="term" value="P:adenylate cyclase-activating G protein-coupled receptor signaling pathway"/>
    <property type="evidence" value="ECO:0007669"/>
    <property type="project" value="TreeGrafter"/>
</dbReference>
<dbReference type="Gene3D" id="1.20.1070.10">
    <property type="entry name" value="Rhodopsin 7-helix transmembrane proteins"/>
    <property type="match status" value="1"/>
</dbReference>
<evidence type="ECO:0000256" key="3">
    <source>
        <dbReference type="ARBA" id="ARBA00022989"/>
    </source>
</evidence>
<evidence type="ECO:0000313" key="10">
    <source>
        <dbReference type="Proteomes" id="UP001501920"/>
    </source>
</evidence>
<feature type="transmembrane region" description="Helical" evidence="6">
    <location>
        <begin position="387"/>
        <end position="406"/>
    </location>
</feature>
<dbReference type="Ensembl" id="ENSPNAT00000041778.1">
    <property type="protein sequence ID" value="ENSPNAP00000080638.1"/>
    <property type="gene ID" value="ENSPNAG00000022339.2"/>
</dbReference>
<dbReference type="AlphaFoldDB" id="A0A3B4EEF0"/>
<keyword evidence="5" id="KW-1015">Disulfide bond</keyword>
<dbReference type="SMART" id="SM00303">
    <property type="entry name" value="GPS"/>
    <property type="match status" value="1"/>
</dbReference>
<evidence type="ECO:0000313" key="9">
    <source>
        <dbReference type="Ensembl" id="ENSPNAP00000033606.1"/>
    </source>
</evidence>
<dbReference type="STRING" id="42514.ENSPNAP00000033606"/>
<dbReference type="Gene3D" id="2.60.220.50">
    <property type="match status" value="1"/>
</dbReference>
<name>A0A3B4EEF0_PYGNA</name>
<feature type="transmembrane region" description="Helical" evidence="6">
    <location>
        <begin position="456"/>
        <end position="475"/>
    </location>
</feature>
<sequence length="498" mass="55893">MERSYSEEMRRIYVLTLFMFSSLVLAGKGAGSIACRRVLKYCQGNEINIPRCVEDRMRHCKKGKHLLDGSEKDFYLRSANSSSAARVDTVYGHIIHIPSEAVLKSTLSDSDQEVYLIVSVLNSSLFEATSDKGSPHEQVLGVWLGDQVIHNLFHPVRIEFVNVSQNESRKCVFWKMSHNSEQGSWSTDGCNTIHNNTDIVCECNHLSFFAVLVSPDAPDPVNIHRLEYITYIGSCLSVVFTLIALMLSLCHRQVKADHSVIIHMQLTGSLFLLHFFFLASSFWSKAEGAACLSLGLLLHWALLGTLTWTAIEGFHLYLLLVQVFNIYVRRYTLKLSLLGWGVPTITVMICGVGGSYGKYTLTENTSNITSLCWIPTAAVRYITVNGYLGLVLLFNIAILAVTVVKMRQLRLRTVQAGRKVRRFWKDWANLLGLSCVLGLPWGLAFTTKGAISLPGIYIFTILNAFQGVLMVLWFWSITCKSNHEEQSSKDISLSNIRS</sequence>
<organism evidence="9 10">
    <name type="scientific">Pygocentrus nattereri</name>
    <name type="common">Red-bellied piranha</name>
    <dbReference type="NCBI Taxonomy" id="42514"/>
    <lineage>
        <taxon>Eukaryota</taxon>
        <taxon>Metazoa</taxon>
        <taxon>Chordata</taxon>
        <taxon>Craniata</taxon>
        <taxon>Vertebrata</taxon>
        <taxon>Euteleostomi</taxon>
        <taxon>Actinopterygii</taxon>
        <taxon>Neopterygii</taxon>
        <taxon>Teleostei</taxon>
        <taxon>Ostariophysi</taxon>
        <taxon>Characiformes</taxon>
        <taxon>Characoidei</taxon>
        <taxon>Pygocentrus</taxon>
    </lineage>
</organism>
<evidence type="ECO:0000256" key="1">
    <source>
        <dbReference type="ARBA" id="ARBA00004141"/>
    </source>
</evidence>
<dbReference type="InterPro" id="IPR000203">
    <property type="entry name" value="GPS"/>
</dbReference>
<dbReference type="PROSITE" id="PS50261">
    <property type="entry name" value="G_PROTEIN_RECEP_F2_4"/>
    <property type="match status" value="1"/>
</dbReference>
<comment type="subcellular location">
    <subcellularLocation>
        <location evidence="1">Membrane</location>
        <topology evidence="1">Multi-pass membrane protein</topology>
    </subcellularLocation>
</comment>
<evidence type="ECO:0000259" key="7">
    <source>
        <dbReference type="PROSITE" id="PS50221"/>
    </source>
</evidence>
<feature type="domain" description="G-protein coupled receptors family 2 profile 2" evidence="8">
    <location>
        <begin position="226"/>
        <end position="478"/>
    </location>
</feature>
<evidence type="ECO:0000256" key="2">
    <source>
        <dbReference type="ARBA" id="ARBA00022692"/>
    </source>
</evidence>
<dbReference type="PROSITE" id="PS50221">
    <property type="entry name" value="GAIN_B"/>
    <property type="match status" value="1"/>
</dbReference>
<dbReference type="GO" id="GO:0005886">
    <property type="term" value="C:plasma membrane"/>
    <property type="evidence" value="ECO:0007669"/>
    <property type="project" value="TreeGrafter"/>
</dbReference>
<dbReference type="GO" id="GO:0004930">
    <property type="term" value="F:G protein-coupled receptor activity"/>
    <property type="evidence" value="ECO:0007669"/>
    <property type="project" value="InterPro"/>
</dbReference>
<feature type="transmembrane region" description="Helical" evidence="6">
    <location>
        <begin position="261"/>
        <end position="283"/>
    </location>
</feature>
<dbReference type="PANTHER" id="PTHR12011:SF285">
    <property type="entry name" value="ADHESION G PROTEIN-COUPLED RECEPTOR G3"/>
    <property type="match status" value="1"/>
</dbReference>
<dbReference type="InterPro" id="IPR046338">
    <property type="entry name" value="GAIN_dom_sf"/>
</dbReference>
<protein>
    <recommendedName>
        <fullName evidence="11">Adhesion G protein-coupled receptor G3</fullName>
    </recommendedName>
</protein>
<keyword evidence="10" id="KW-1185">Reference proteome</keyword>
<dbReference type="InterPro" id="IPR017981">
    <property type="entry name" value="GPCR_2-like_7TM"/>
</dbReference>
<gene>
    <name evidence="9" type="primary">ADGRG3</name>
</gene>
<dbReference type="Pfam" id="PF01825">
    <property type="entry name" value="GPS"/>
    <property type="match status" value="1"/>
</dbReference>
<dbReference type="Ensembl" id="ENSPNAT00000024668.2">
    <property type="protein sequence ID" value="ENSPNAP00000033606.1"/>
    <property type="gene ID" value="ENSPNAG00000022339.2"/>
</dbReference>
<reference evidence="9 10" key="1">
    <citation type="submission" date="2020-10" db="EMBL/GenBank/DDBJ databases">
        <title>Pygocentrus nattereri (red-bellied piranha) genome, fPygNat1, primary haplotype.</title>
        <authorList>
            <person name="Myers G."/>
            <person name="Meyer A."/>
            <person name="Karagic N."/>
            <person name="Pippel M."/>
            <person name="Winkler S."/>
            <person name="Tracey A."/>
            <person name="Wood J."/>
            <person name="Formenti G."/>
            <person name="Howe K."/>
            <person name="Fedrigo O."/>
            <person name="Jarvis E.D."/>
        </authorList>
    </citation>
    <scope>NUCLEOTIDE SEQUENCE [LARGE SCALE GENOMIC DNA]</scope>
</reference>
<keyword evidence="2 6" id="KW-0812">Transmembrane</keyword>
<dbReference type="PANTHER" id="PTHR12011">
    <property type="entry name" value="ADHESION G-PROTEIN COUPLED RECEPTOR"/>
    <property type="match status" value="1"/>
</dbReference>
<feature type="transmembrane region" description="Helical" evidence="6">
    <location>
        <begin position="427"/>
        <end position="444"/>
    </location>
</feature>
<dbReference type="PRINTS" id="PR00249">
    <property type="entry name" value="GPCRSECRETIN"/>
</dbReference>
<proteinExistence type="predicted"/>
<dbReference type="Pfam" id="PF00002">
    <property type="entry name" value="7tm_2"/>
    <property type="match status" value="1"/>
</dbReference>
<dbReference type="Proteomes" id="UP001501920">
    <property type="component" value="Chromosome 15"/>
</dbReference>
<keyword evidence="3 6" id="KW-1133">Transmembrane helix</keyword>
<dbReference type="Ensembl" id="ENSPNAT00000053448.1">
    <property type="protein sequence ID" value="ENSPNAP00000069472.1"/>
    <property type="gene ID" value="ENSPNAG00000022339.2"/>
</dbReference>
<feature type="transmembrane region" description="Helical" evidence="6">
    <location>
        <begin position="228"/>
        <end position="249"/>
    </location>
</feature>
<dbReference type="GeneTree" id="ENSGT00940000166567"/>
<accession>A0A3B4EEF0</accession>
<evidence type="ECO:0000256" key="4">
    <source>
        <dbReference type="ARBA" id="ARBA00023136"/>
    </source>
</evidence>
<dbReference type="GO" id="GO:0007166">
    <property type="term" value="P:cell surface receptor signaling pathway"/>
    <property type="evidence" value="ECO:0007669"/>
    <property type="project" value="InterPro"/>
</dbReference>
<dbReference type="Ensembl" id="ENSPNAT00000067579.1">
    <property type="protein sequence ID" value="ENSPNAP00000049143.1"/>
    <property type="gene ID" value="ENSPNAG00000022339.2"/>
</dbReference>
<dbReference type="InterPro" id="IPR057244">
    <property type="entry name" value="GAIN_B"/>
</dbReference>
<keyword evidence="4 6" id="KW-0472">Membrane</keyword>
<evidence type="ECO:0008006" key="11">
    <source>
        <dbReference type="Google" id="ProtNLM"/>
    </source>
</evidence>
<reference evidence="9" key="2">
    <citation type="submission" date="2025-05" db="UniProtKB">
        <authorList>
            <consortium name="Ensembl"/>
        </authorList>
    </citation>
    <scope>IDENTIFICATION</scope>
</reference>